<keyword evidence="2" id="KW-0732">Signal</keyword>
<dbReference type="Pfam" id="PF14322">
    <property type="entry name" value="SusD-like_3"/>
    <property type="match status" value="1"/>
</dbReference>
<dbReference type="PROSITE" id="PS51257">
    <property type="entry name" value="PROKAR_LIPOPROTEIN"/>
    <property type="match status" value="1"/>
</dbReference>
<feature type="domain" description="RagB/SusD" evidence="5">
    <location>
        <begin position="273"/>
        <end position="592"/>
    </location>
</feature>
<dbReference type="RefSeq" id="WP_217789436.1">
    <property type="nucleotide sequence ID" value="NZ_JAHSPG010000001.1"/>
</dbReference>
<evidence type="ECO:0000259" key="5">
    <source>
        <dbReference type="Pfam" id="PF07980"/>
    </source>
</evidence>
<dbReference type="Proteomes" id="UP000812270">
    <property type="component" value="Unassembled WGS sequence"/>
</dbReference>
<sequence>MKTLRNIIVLIAMVTAGGGCKKFLEENPVPNVSYGVYNTEKGVEGALAAAYSSVRLGVSSERALTLSDAGTDLFTVGSDGNNEFNQYLATLSPLSSKTTDYWDYHYKGISECNIALQYVPKVSMNAARKLEVEGEAKFIRSYFYFDLVQHFGKVPLVLEVIDEAKTDFKRAEVKDIYNQLIGDLTSAYNLLPQTGKAQGRVNKAAAAHLLSKVYLARASATSAEQRGIRGTQPSDLDSVIAYAGTIASQKVGAYSLVPDFAALFDINKQVNSEVIFAVQFTNTLSNNGSGNQQHLYHVPQYDAVNTKILVRSIPYGRPYRRVRPTPYVYNGLFGTTRKYDSRFTKSFIWGYIANQAANNIKTSAGNTINVKVGDTAIYFSPVQYNNATDSAKLMQENSRFAVYMPLNSYLPFSKNYIFPGLSKWLDSQRPTTNETNGGRDWVMYRYAETLLILAEAYGRKGDFNTAANYINMIRTRAAYKQGEMKTVQYWTFEGGDYADRTKDNTAEMQVTAGQISQNFVDFILEERGREMLGELNRWEDLDRCEKLVERVKLYNPDAQNIRDYHVLRPIPQTHIDRLNPKLPVSEEQNPGYY</sequence>
<evidence type="ECO:0000313" key="7">
    <source>
        <dbReference type="EMBL" id="MBV4355891.1"/>
    </source>
</evidence>
<dbReference type="InterPro" id="IPR033985">
    <property type="entry name" value="SusD-like_N"/>
</dbReference>
<comment type="subcellular location">
    <subcellularLocation>
        <location evidence="1">Cell outer membrane</location>
    </subcellularLocation>
</comment>
<reference evidence="7" key="1">
    <citation type="submission" date="2021-06" db="EMBL/GenBank/DDBJ databases">
        <authorList>
            <person name="Huq M.A."/>
        </authorList>
    </citation>
    <scope>NUCLEOTIDE SEQUENCE</scope>
    <source>
        <strain evidence="7">MAH-26</strain>
    </source>
</reference>
<keyword evidence="3" id="KW-0472">Membrane</keyword>
<dbReference type="AlphaFoldDB" id="A0A9E2W707"/>
<dbReference type="EMBL" id="JAHSPG010000001">
    <property type="protein sequence ID" value="MBV4355891.1"/>
    <property type="molecule type" value="Genomic_DNA"/>
</dbReference>
<comment type="caution">
    <text evidence="7">The sequence shown here is derived from an EMBL/GenBank/DDBJ whole genome shotgun (WGS) entry which is preliminary data.</text>
</comment>
<keyword evidence="8" id="KW-1185">Reference proteome</keyword>
<organism evidence="7 8">
    <name type="scientific">Pinibacter aurantiacus</name>
    <dbReference type="NCBI Taxonomy" id="2851599"/>
    <lineage>
        <taxon>Bacteria</taxon>
        <taxon>Pseudomonadati</taxon>
        <taxon>Bacteroidota</taxon>
        <taxon>Chitinophagia</taxon>
        <taxon>Chitinophagales</taxon>
        <taxon>Chitinophagaceae</taxon>
        <taxon>Pinibacter</taxon>
    </lineage>
</organism>
<dbReference type="InterPro" id="IPR012944">
    <property type="entry name" value="SusD_RagB_dom"/>
</dbReference>
<evidence type="ECO:0000256" key="2">
    <source>
        <dbReference type="ARBA" id="ARBA00022729"/>
    </source>
</evidence>
<dbReference type="Pfam" id="PF07980">
    <property type="entry name" value="SusD_RagB"/>
    <property type="match status" value="1"/>
</dbReference>
<evidence type="ECO:0000313" key="8">
    <source>
        <dbReference type="Proteomes" id="UP000812270"/>
    </source>
</evidence>
<evidence type="ECO:0000256" key="1">
    <source>
        <dbReference type="ARBA" id="ARBA00004442"/>
    </source>
</evidence>
<evidence type="ECO:0000256" key="3">
    <source>
        <dbReference type="ARBA" id="ARBA00023136"/>
    </source>
</evidence>
<keyword evidence="4" id="KW-0998">Cell outer membrane</keyword>
<dbReference type="GO" id="GO:0009279">
    <property type="term" value="C:cell outer membrane"/>
    <property type="evidence" value="ECO:0007669"/>
    <property type="project" value="UniProtKB-SubCell"/>
</dbReference>
<evidence type="ECO:0000256" key="4">
    <source>
        <dbReference type="ARBA" id="ARBA00023237"/>
    </source>
</evidence>
<name>A0A9E2W707_9BACT</name>
<accession>A0A9E2W707</accession>
<gene>
    <name evidence="7" type="ORF">KTO63_01945</name>
</gene>
<evidence type="ECO:0000259" key="6">
    <source>
        <dbReference type="Pfam" id="PF14322"/>
    </source>
</evidence>
<feature type="domain" description="SusD-like N-terminal" evidence="6">
    <location>
        <begin position="86"/>
        <end position="215"/>
    </location>
</feature>
<protein>
    <submittedName>
        <fullName evidence="7">RagB/SusD family nutrient uptake outer membrane protein</fullName>
    </submittedName>
</protein>
<proteinExistence type="predicted"/>